<dbReference type="PANTHER" id="PTHR45228">
    <property type="entry name" value="CYCLIC DI-GMP PHOSPHODIESTERASE TM_0186-RELATED"/>
    <property type="match status" value="1"/>
</dbReference>
<dbReference type="SMART" id="SM00471">
    <property type="entry name" value="HDc"/>
    <property type="match status" value="1"/>
</dbReference>
<evidence type="ECO:0000313" key="3">
    <source>
        <dbReference type="EMBL" id="WDA60506.1"/>
    </source>
</evidence>
<dbReference type="Proteomes" id="UP001217044">
    <property type="component" value="Plasmid pDATS01"/>
</dbReference>
<proteinExistence type="predicted"/>
<dbReference type="SUPFAM" id="SSF55781">
    <property type="entry name" value="GAF domain-like"/>
    <property type="match status" value="1"/>
</dbReference>
<keyword evidence="4" id="KW-1185">Reference proteome</keyword>
<dbReference type="InterPro" id="IPR037522">
    <property type="entry name" value="HD_GYP_dom"/>
</dbReference>
<dbReference type="CDD" id="cd00077">
    <property type="entry name" value="HDc"/>
    <property type="match status" value="1"/>
</dbReference>
<name>A0ABY7V8A9_9DEIO</name>
<dbReference type="Pfam" id="PF13185">
    <property type="entry name" value="GAF_2"/>
    <property type="match status" value="1"/>
</dbReference>
<evidence type="ECO:0000313" key="4">
    <source>
        <dbReference type="Proteomes" id="UP001217044"/>
    </source>
</evidence>
<dbReference type="Gene3D" id="3.30.450.40">
    <property type="match status" value="1"/>
</dbReference>
<dbReference type="Pfam" id="PF13487">
    <property type="entry name" value="HD_5"/>
    <property type="match status" value="1"/>
</dbReference>
<dbReference type="InterPro" id="IPR003607">
    <property type="entry name" value="HD/PDEase_dom"/>
</dbReference>
<organism evidence="3 4">
    <name type="scientific">Deinococcus aquaticus</name>
    <dbReference type="NCBI Taxonomy" id="328692"/>
    <lineage>
        <taxon>Bacteria</taxon>
        <taxon>Thermotogati</taxon>
        <taxon>Deinococcota</taxon>
        <taxon>Deinococci</taxon>
        <taxon>Deinococcales</taxon>
        <taxon>Deinococcaceae</taxon>
        <taxon>Deinococcus</taxon>
    </lineage>
</organism>
<sequence>MSHVVLNARQAIYLSYDPASDTLNSTTTHGLPSQTPVHSQRRGQGLSWAAIAARDVIRVNNMDADQRILRVDGVGGGACLIAPLQTPDRLLGVLVVIRSHPFGENDAQLARTLAAQGVTALERAERIRAMEEGREGILAALGRALEARDFETQGHTTRVLDLALQVGRRMDLAPEELRELRDGAYLHDLGKVQIPDAVLLKPGPLTADEWVIMRQHSPAGEELARHIPGLSLHALQVIRHHHERWDGTGYPDGLSGPAIPLLARIFSVCDVFDALTSTRPYKCPWTVQDALDEIRRQSGVNFDPQVVQAFLTVMAEPRAQPSRGGPASLHPRLPPRQPGE</sequence>
<protein>
    <submittedName>
        <fullName evidence="3">HD domain-containing protein</fullName>
    </submittedName>
</protein>
<evidence type="ECO:0000259" key="2">
    <source>
        <dbReference type="PROSITE" id="PS51832"/>
    </source>
</evidence>
<feature type="region of interest" description="Disordered" evidence="1">
    <location>
        <begin position="318"/>
        <end position="340"/>
    </location>
</feature>
<gene>
    <name evidence="3" type="ORF">M8445_16455</name>
</gene>
<dbReference type="EMBL" id="CP115166">
    <property type="protein sequence ID" value="WDA60506.1"/>
    <property type="molecule type" value="Genomic_DNA"/>
</dbReference>
<geneLocation type="plasmid" evidence="3 4">
    <name>pDATS01</name>
</geneLocation>
<accession>A0ABY7V8A9</accession>
<keyword evidence="3" id="KW-0614">Plasmid</keyword>
<dbReference type="InterPro" id="IPR029016">
    <property type="entry name" value="GAF-like_dom_sf"/>
</dbReference>
<dbReference type="InterPro" id="IPR052020">
    <property type="entry name" value="Cyclic_di-GMP/3'3'-cGAMP_PDE"/>
</dbReference>
<dbReference type="Gene3D" id="1.10.3210.10">
    <property type="entry name" value="Hypothetical protein af1432"/>
    <property type="match status" value="1"/>
</dbReference>
<evidence type="ECO:0000256" key="1">
    <source>
        <dbReference type="SAM" id="MobiDB-lite"/>
    </source>
</evidence>
<dbReference type="PROSITE" id="PS51832">
    <property type="entry name" value="HD_GYP"/>
    <property type="match status" value="1"/>
</dbReference>
<dbReference type="InterPro" id="IPR003018">
    <property type="entry name" value="GAF"/>
</dbReference>
<dbReference type="SUPFAM" id="SSF109604">
    <property type="entry name" value="HD-domain/PDEase-like"/>
    <property type="match status" value="1"/>
</dbReference>
<feature type="domain" description="HD-GYP" evidence="2">
    <location>
        <begin position="130"/>
        <end position="326"/>
    </location>
</feature>
<reference evidence="3 4" key="1">
    <citation type="submission" date="2022-12" db="EMBL/GenBank/DDBJ databases">
        <title>Genome Sequence of Deinococcus aquaticus Type Strain PB314.</title>
        <authorList>
            <person name="Albert C."/>
            <person name="Hill J."/>
            <person name="Boren L."/>
            <person name="Scholz-Ng S."/>
            <person name="Fatema N."/>
            <person name="Grosso R."/>
            <person name="Soboslay E."/>
            <person name="Tuohy J."/>
        </authorList>
    </citation>
    <scope>NUCLEOTIDE SEQUENCE [LARGE SCALE GENOMIC DNA]</scope>
    <source>
        <strain evidence="3 4">PB-314</strain>
        <plasmid evidence="3 4">pDATS01</plasmid>
    </source>
</reference>